<feature type="region of interest" description="Disordered" evidence="5">
    <location>
        <begin position="43"/>
        <end position="69"/>
    </location>
</feature>
<comment type="subcellular location">
    <subcellularLocation>
        <location evidence="1">Cell envelope</location>
    </subcellularLocation>
</comment>
<name>A0A919PZB9_9ACTN</name>
<keyword evidence="4" id="KW-0732">Signal</keyword>
<dbReference type="Gene3D" id="3.40.190.10">
    <property type="entry name" value="Periplasmic binding protein-like II"/>
    <property type="match status" value="2"/>
</dbReference>
<dbReference type="InterPro" id="IPR006059">
    <property type="entry name" value="SBP"/>
</dbReference>
<dbReference type="PANTHER" id="PTHR43649">
    <property type="entry name" value="ARABINOSE-BINDING PROTEIN-RELATED"/>
    <property type="match status" value="1"/>
</dbReference>
<dbReference type="InterPro" id="IPR006311">
    <property type="entry name" value="TAT_signal"/>
</dbReference>
<accession>A0A919PZB9</accession>
<protein>
    <submittedName>
        <fullName evidence="6">Carbohydrate ABC transporter, N-acetylglucosamine/diacetylchitobiose-binding protein</fullName>
    </submittedName>
</protein>
<reference evidence="6" key="1">
    <citation type="submission" date="2021-01" db="EMBL/GenBank/DDBJ databases">
        <title>Whole genome shotgun sequence of Dactylosporangium siamense NBRC 106093.</title>
        <authorList>
            <person name="Komaki H."/>
            <person name="Tamura T."/>
        </authorList>
    </citation>
    <scope>NUCLEOTIDE SEQUENCE</scope>
    <source>
        <strain evidence="6">NBRC 106093</strain>
    </source>
</reference>
<dbReference type="Proteomes" id="UP000660611">
    <property type="component" value="Unassembled WGS sequence"/>
</dbReference>
<dbReference type="GO" id="GO:0030313">
    <property type="term" value="C:cell envelope"/>
    <property type="evidence" value="ECO:0007669"/>
    <property type="project" value="UniProtKB-SubCell"/>
</dbReference>
<keyword evidence="3" id="KW-0813">Transport</keyword>
<feature type="compositionally biased region" description="Polar residues" evidence="5">
    <location>
        <begin position="51"/>
        <end position="61"/>
    </location>
</feature>
<gene>
    <name evidence="6" type="ORF">Dsi01nite_108850</name>
</gene>
<dbReference type="Pfam" id="PF01547">
    <property type="entry name" value="SBP_bac_1"/>
    <property type="match status" value="1"/>
</dbReference>
<dbReference type="InterPro" id="IPR022386">
    <property type="entry name" value="Chitin_NgcE"/>
</dbReference>
<dbReference type="RefSeq" id="WP_203854440.1">
    <property type="nucleotide sequence ID" value="NZ_BAAAVW010000001.1"/>
</dbReference>
<dbReference type="SUPFAM" id="SSF53850">
    <property type="entry name" value="Periplasmic binding protein-like II"/>
    <property type="match status" value="1"/>
</dbReference>
<evidence type="ECO:0000256" key="5">
    <source>
        <dbReference type="SAM" id="MobiDB-lite"/>
    </source>
</evidence>
<evidence type="ECO:0000256" key="4">
    <source>
        <dbReference type="ARBA" id="ARBA00022729"/>
    </source>
</evidence>
<proteinExistence type="inferred from homology"/>
<evidence type="ECO:0000256" key="1">
    <source>
        <dbReference type="ARBA" id="ARBA00004196"/>
    </source>
</evidence>
<organism evidence="6 7">
    <name type="scientific">Dactylosporangium siamense</name>
    <dbReference type="NCBI Taxonomy" id="685454"/>
    <lineage>
        <taxon>Bacteria</taxon>
        <taxon>Bacillati</taxon>
        <taxon>Actinomycetota</taxon>
        <taxon>Actinomycetes</taxon>
        <taxon>Micromonosporales</taxon>
        <taxon>Micromonosporaceae</taxon>
        <taxon>Dactylosporangium</taxon>
    </lineage>
</organism>
<dbReference type="EMBL" id="BONQ01000191">
    <property type="protein sequence ID" value="GIG52844.1"/>
    <property type="molecule type" value="Genomic_DNA"/>
</dbReference>
<evidence type="ECO:0000313" key="7">
    <source>
        <dbReference type="Proteomes" id="UP000660611"/>
    </source>
</evidence>
<dbReference type="PROSITE" id="PS51318">
    <property type="entry name" value="TAT"/>
    <property type="match status" value="1"/>
</dbReference>
<dbReference type="NCBIfam" id="TIGR03851">
    <property type="entry name" value="chitin_NgcE"/>
    <property type="match status" value="1"/>
</dbReference>
<evidence type="ECO:0000256" key="3">
    <source>
        <dbReference type="ARBA" id="ARBA00022448"/>
    </source>
</evidence>
<sequence length="482" mass="51804">MSVTPESPSQQPNALSRRTVLQRAAVAGLVATPAVGFLAACADSGSDDETSTPNSGATSAANPLGAPEDQPINVVIFNGGYGDKYATDVHEPMYKKAHPKSEVKHQSSQAISTLVQPLIAGGNAPEFVNNSGEKSLDFGALVADGQLQDLTALFDAPSVDDPSKKVRDTLVPGTVDTGSFNGKPYVLYYVSTVFGIWYSGKLFTDNGWAPAKTWSEFTALCDKIKAKGIAPYAYAGANAAYYQWNIILTSAAKIGGADILKNIDNLEDGAWKVDAVKQAAEAWAEIGAKYNLQGAEGLKHTDVQLKQNQYQLAMYPSGDWIENEQKKDTPEGFKYQMLTTPSITGSDKLKSTALRATAGEGYMVLAKSKNPKGGMEYMRQMLSKAGGKGFTEVVKAPTVVLGSTDGLTFTPGTQSSQDALKAAGSEVFNLFFDGWYKDLDKEARTATNELMFGRIKADAFVERIQKKADEIKKDSSITKFKR</sequence>
<keyword evidence="7" id="KW-1185">Reference proteome</keyword>
<evidence type="ECO:0000313" key="6">
    <source>
        <dbReference type="EMBL" id="GIG52844.1"/>
    </source>
</evidence>
<dbReference type="InterPro" id="IPR050490">
    <property type="entry name" value="Bact_solute-bd_prot1"/>
</dbReference>
<dbReference type="AlphaFoldDB" id="A0A919PZB9"/>
<evidence type="ECO:0000256" key="2">
    <source>
        <dbReference type="ARBA" id="ARBA00008520"/>
    </source>
</evidence>
<dbReference type="PANTHER" id="PTHR43649:SF31">
    <property type="entry name" value="SN-GLYCEROL-3-PHOSPHATE-BINDING PERIPLASMIC PROTEIN UGPB"/>
    <property type="match status" value="1"/>
</dbReference>
<comment type="similarity">
    <text evidence="2">Belongs to the bacterial solute-binding protein 1 family.</text>
</comment>
<comment type="caution">
    <text evidence="6">The sequence shown here is derived from an EMBL/GenBank/DDBJ whole genome shotgun (WGS) entry which is preliminary data.</text>
</comment>